<dbReference type="AlphaFoldDB" id="A0A4Y2MUN6"/>
<keyword evidence="1" id="KW-0812">Transmembrane</keyword>
<comment type="caution">
    <text evidence="2">The sequence shown here is derived from an EMBL/GenBank/DDBJ whole genome shotgun (WGS) entry which is preliminary data.</text>
</comment>
<keyword evidence="1" id="KW-1133">Transmembrane helix</keyword>
<proteinExistence type="predicted"/>
<feature type="transmembrane region" description="Helical" evidence="1">
    <location>
        <begin position="151"/>
        <end position="171"/>
    </location>
</feature>
<evidence type="ECO:0000313" key="3">
    <source>
        <dbReference type="Proteomes" id="UP000499080"/>
    </source>
</evidence>
<keyword evidence="1" id="KW-0472">Membrane</keyword>
<evidence type="ECO:0000256" key="1">
    <source>
        <dbReference type="SAM" id="Phobius"/>
    </source>
</evidence>
<accession>A0A4Y2MUN6</accession>
<organism evidence="2 3">
    <name type="scientific">Araneus ventricosus</name>
    <name type="common">Orbweaver spider</name>
    <name type="synonym">Epeira ventricosa</name>
    <dbReference type="NCBI Taxonomy" id="182803"/>
    <lineage>
        <taxon>Eukaryota</taxon>
        <taxon>Metazoa</taxon>
        <taxon>Ecdysozoa</taxon>
        <taxon>Arthropoda</taxon>
        <taxon>Chelicerata</taxon>
        <taxon>Arachnida</taxon>
        <taxon>Araneae</taxon>
        <taxon>Araneomorphae</taxon>
        <taxon>Entelegynae</taxon>
        <taxon>Araneoidea</taxon>
        <taxon>Araneidae</taxon>
        <taxon>Araneus</taxon>
    </lineage>
</organism>
<evidence type="ECO:0000313" key="2">
    <source>
        <dbReference type="EMBL" id="GBN30891.1"/>
    </source>
</evidence>
<protein>
    <submittedName>
        <fullName evidence="2">Uncharacterized protein</fullName>
    </submittedName>
</protein>
<sequence length="183" mass="21352">MDKIRSGILLAKTVYGTRPESRTASQAESCLQKFSITRIHSRISSLELNLFESEKDLPLFRPEFQFKNTFDPVLRGMAERLSFGDLSGDETVSPTTNLCSLFRIFIGKSHNVMRFSSSTWVIFSTVSRHRSFKKPFGLCNQDRFLQRRLPFFFRFQLAIWGVWSVFLVWIWRLLEIETAHKGT</sequence>
<gene>
    <name evidence="2" type="ORF">AVEN_239464_1</name>
</gene>
<dbReference type="Proteomes" id="UP000499080">
    <property type="component" value="Unassembled WGS sequence"/>
</dbReference>
<name>A0A4Y2MUN6_ARAVE</name>
<keyword evidence="3" id="KW-1185">Reference proteome</keyword>
<reference evidence="2 3" key="1">
    <citation type="journal article" date="2019" name="Sci. Rep.">
        <title>Orb-weaving spider Araneus ventricosus genome elucidates the spidroin gene catalogue.</title>
        <authorList>
            <person name="Kono N."/>
            <person name="Nakamura H."/>
            <person name="Ohtoshi R."/>
            <person name="Moran D.A.P."/>
            <person name="Shinohara A."/>
            <person name="Yoshida Y."/>
            <person name="Fujiwara M."/>
            <person name="Mori M."/>
            <person name="Tomita M."/>
            <person name="Arakawa K."/>
        </authorList>
    </citation>
    <scope>NUCLEOTIDE SEQUENCE [LARGE SCALE GENOMIC DNA]</scope>
</reference>
<dbReference type="EMBL" id="BGPR01007997">
    <property type="protein sequence ID" value="GBN30891.1"/>
    <property type="molecule type" value="Genomic_DNA"/>
</dbReference>